<keyword evidence="5 8" id="KW-0658">Purine biosynthesis</keyword>
<accession>A0A6S6TC26</accession>
<sequence length="539" mass="59523">MDLLIPIKRALISVSDKTGVVELAQSLVDAGCEIISTGGTQRQLEAAGIATTEISTVTGNPEAFGGRMKTISFNIESALLFDREKDAEEAAALHIEPIDLVVCNLYPFQEVLKKGADFETLIEHIDIGGPTMIRAAAKNFKYVATVTQPSDYAELMAQLKQNKGALTYDFRKKLMTKAFNHTADYDALIATTMDKEIGVNSLRLGFEEGIDLRYGENSHQAARFYKEKHSDNSLYDLNVLHGKALSFNNILDINGAIEAIKESTRPACAVIKHSNPCGLCEGDDQAELLQLAWAGDPISAFGSIIAFNEKVRFETVQFFELKHEDRSKRKFVEVVIAPEFTAEALAYLQQHKNLRIIEFDAARLTRGMDFRYLNGSLLAQDTDNQLHSKLDIVTEKTVDMAVEQPLIEFGLRAIKTIKSNSIALVRFKNGYAQLLGMGAGQPNRLIATKLSIEKSRENLRNEYTGAAEDFEAYVAAELANAWLISDAFFPFADNVELAAAAGVRKIVQPGGSIRDKSVIAICNDLDVSMVFTGIRHFKH</sequence>
<dbReference type="InterPro" id="IPR002695">
    <property type="entry name" value="PurH-like"/>
</dbReference>
<protein>
    <recommendedName>
        <fullName evidence="8">Bifunctional purine biosynthesis protein PurH</fullName>
    </recommendedName>
    <domain>
        <recommendedName>
            <fullName evidence="8">Phosphoribosylaminoimidazolecarboxamide formyltransferase</fullName>
            <ecNumber evidence="8">2.1.2.3</ecNumber>
        </recommendedName>
        <alternativeName>
            <fullName evidence="8">AICAR transformylase</fullName>
        </alternativeName>
    </domain>
    <domain>
        <recommendedName>
            <fullName evidence="8">IMP cyclohydrolase</fullName>
            <ecNumber evidence="8">3.5.4.10</ecNumber>
        </recommendedName>
        <alternativeName>
            <fullName evidence="8">ATIC</fullName>
        </alternativeName>
        <alternativeName>
            <fullName evidence="8">IMP synthase</fullName>
        </alternativeName>
        <alternativeName>
            <fullName evidence="8">Inosinicase</fullName>
        </alternativeName>
    </domain>
</protein>
<dbReference type="HAMAP" id="MF_00139">
    <property type="entry name" value="PurH"/>
    <property type="match status" value="1"/>
</dbReference>
<keyword evidence="4 8" id="KW-0808">Transferase</keyword>
<evidence type="ECO:0000256" key="8">
    <source>
        <dbReference type="HAMAP-Rule" id="MF_00139"/>
    </source>
</evidence>
<dbReference type="PIRSF" id="PIRSF000414">
    <property type="entry name" value="AICARFT_IMPCHas"/>
    <property type="match status" value="1"/>
</dbReference>
<dbReference type="AlphaFoldDB" id="A0A6S6TC26"/>
<keyword evidence="7 8" id="KW-0511">Multifunctional enzyme</keyword>
<dbReference type="Pfam" id="PF02142">
    <property type="entry name" value="MGS"/>
    <property type="match status" value="1"/>
</dbReference>
<dbReference type="EC" id="3.5.4.10" evidence="8"/>
<dbReference type="SUPFAM" id="SSF53927">
    <property type="entry name" value="Cytidine deaminase-like"/>
    <property type="match status" value="1"/>
</dbReference>
<evidence type="ECO:0000256" key="6">
    <source>
        <dbReference type="ARBA" id="ARBA00022801"/>
    </source>
</evidence>
<proteinExistence type="inferred from homology"/>
<comment type="similarity">
    <text evidence="3 8">Belongs to the PurH family.</text>
</comment>
<organism evidence="10">
    <name type="scientific">uncultured Aureispira sp</name>
    <dbReference type="NCBI Taxonomy" id="1331704"/>
    <lineage>
        <taxon>Bacteria</taxon>
        <taxon>Pseudomonadati</taxon>
        <taxon>Bacteroidota</taxon>
        <taxon>Saprospiria</taxon>
        <taxon>Saprospirales</taxon>
        <taxon>Saprospiraceae</taxon>
        <taxon>Aureispira</taxon>
        <taxon>environmental samples</taxon>
    </lineage>
</organism>
<dbReference type="UniPathway" id="UPA00074">
    <property type="reaction ID" value="UER00133"/>
</dbReference>
<evidence type="ECO:0000256" key="4">
    <source>
        <dbReference type="ARBA" id="ARBA00022679"/>
    </source>
</evidence>
<reference evidence="10" key="1">
    <citation type="submission" date="2020-01" db="EMBL/GenBank/DDBJ databases">
        <authorList>
            <person name="Meier V. D."/>
            <person name="Meier V D."/>
        </authorList>
    </citation>
    <scope>NUCLEOTIDE SEQUENCE</scope>
    <source>
        <strain evidence="10">HLG_WM_MAG_10</strain>
    </source>
</reference>
<evidence type="ECO:0000259" key="9">
    <source>
        <dbReference type="PROSITE" id="PS51855"/>
    </source>
</evidence>
<feature type="domain" description="MGS-like" evidence="9">
    <location>
        <begin position="1"/>
        <end position="147"/>
    </location>
</feature>
<dbReference type="EC" id="2.1.2.3" evidence="8"/>
<comment type="pathway">
    <text evidence="1 8">Purine metabolism; IMP biosynthesis via de novo pathway; IMP from 5-formamido-1-(5-phospho-D-ribosyl)imidazole-4-carboxamide: step 1/1.</text>
</comment>
<evidence type="ECO:0000256" key="2">
    <source>
        <dbReference type="ARBA" id="ARBA00004954"/>
    </source>
</evidence>
<dbReference type="SUPFAM" id="SSF52335">
    <property type="entry name" value="Methylglyoxal synthase-like"/>
    <property type="match status" value="1"/>
</dbReference>
<name>A0A6S6TC26_9BACT</name>
<comment type="domain">
    <text evidence="8">The IMP cyclohydrolase activity resides in the N-terminal region.</text>
</comment>
<dbReference type="SMART" id="SM00798">
    <property type="entry name" value="AICARFT_IMPCHas"/>
    <property type="match status" value="1"/>
</dbReference>
<dbReference type="Pfam" id="PF01808">
    <property type="entry name" value="AICARFT_IMPCHas"/>
    <property type="match status" value="1"/>
</dbReference>
<dbReference type="InterPro" id="IPR011607">
    <property type="entry name" value="MGS-like_dom"/>
</dbReference>
<comment type="pathway">
    <text evidence="2 8">Purine metabolism; IMP biosynthesis via de novo pathway; 5-formamido-1-(5-phospho-D-ribosyl)imidazole-4-carboxamide from 5-amino-1-(5-phospho-D-ribosyl)imidazole-4-carboxamide (10-formyl THF route): step 1/1.</text>
</comment>
<dbReference type="InterPro" id="IPR016193">
    <property type="entry name" value="Cytidine_deaminase-like"/>
</dbReference>
<comment type="catalytic activity">
    <reaction evidence="8">
        <text>IMP + H2O = 5-formamido-1-(5-phospho-D-ribosyl)imidazole-4-carboxamide</text>
        <dbReference type="Rhea" id="RHEA:18445"/>
        <dbReference type="ChEBI" id="CHEBI:15377"/>
        <dbReference type="ChEBI" id="CHEBI:58053"/>
        <dbReference type="ChEBI" id="CHEBI:58467"/>
        <dbReference type="EC" id="3.5.4.10"/>
    </reaction>
</comment>
<dbReference type="NCBIfam" id="NF002049">
    <property type="entry name" value="PRK00881.1"/>
    <property type="match status" value="1"/>
</dbReference>
<dbReference type="SMART" id="SM00851">
    <property type="entry name" value="MGS"/>
    <property type="match status" value="1"/>
</dbReference>
<dbReference type="GO" id="GO:0004643">
    <property type="term" value="F:phosphoribosylaminoimidazolecarboxamide formyltransferase activity"/>
    <property type="evidence" value="ECO:0007669"/>
    <property type="project" value="UniProtKB-UniRule"/>
</dbReference>
<comment type="catalytic activity">
    <reaction evidence="8">
        <text>(6R)-10-formyltetrahydrofolate + 5-amino-1-(5-phospho-beta-D-ribosyl)imidazole-4-carboxamide = 5-formamido-1-(5-phospho-D-ribosyl)imidazole-4-carboxamide + (6S)-5,6,7,8-tetrahydrofolate</text>
        <dbReference type="Rhea" id="RHEA:22192"/>
        <dbReference type="ChEBI" id="CHEBI:57453"/>
        <dbReference type="ChEBI" id="CHEBI:58467"/>
        <dbReference type="ChEBI" id="CHEBI:58475"/>
        <dbReference type="ChEBI" id="CHEBI:195366"/>
        <dbReference type="EC" id="2.1.2.3"/>
    </reaction>
</comment>
<gene>
    <name evidence="8" type="primary">purH</name>
    <name evidence="10" type="ORF">HELGO_WM38935</name>
</gene>
<evidence type="ECO:0000256" key="5">
    <source>
        <dbReference type="ARBA" id="ARBA00022755"/>
    </source>
</evidence>
<dbReference type="GO" id="GO:0005829">
    <property type="term" value="C:cytosol"/>
    <property type="evidence" value="ECO:0007669"/>
    <property type="project" value="TreeGrafter"/>
</dbReference>
<dbReference type="GO" id="GO:0003937">
    <property type="term" value="F:IMP cyclohydrolase activity"/>
    <property type="evidence" value="ECO:0007669"/>
    <property type="project" value="UniProtKB-UniRule"/>
</dbReference>
<evidence type="ECO:0000313" key="10">
    <source>
        <dbReference type="EMBL" id="CAA6812583.1"/>
    </source>
</evidence>
<dbReference type="InterPro" id="IPR024051">
    <property type="entry name" value="AICAR_Tfase_dup_dom_sf"/>
</dbReference>
<dbReference type="PROSITE" id="PS51855">
    <property type="entry name" value="MGS"/>
    <property type="match status" value="1"/>
</dbReference>
<dbReference type="PANTHER" id="PTHR11692">
    <property type="entry name" value="BIFUNCTIONAL PURINE BIOSYNTHESIS PROTEIN PURH"/>
    <property type="match status" value="1"/>
</dbReference>
<dbReference type="InterPro" id="IPR036914">
    <property type="entry name" value="MGS-like_dom_sf"/>
</dbReference>
<evidence type="ECO:0000256" key="7">
    <source>
        <dbReference type="ARBA" id="ARBA00023268"/>
    </source>
</evidence>
<dbReference type="Gene3D" id="3.40.50.1380">
    <property type="entry name" value="Methylglyoxal synthase-like domain"/>
    <property type="match status" value="1"/>
</dbReference>
<evidence type="ECO:0000256" key="3">
    <source>
        <dbReference type="ARBA" id="ARBA00007667"/>
    </source>
</evidence>
<evidence type="ECO:0000256" key="1">
    <source>
        <dbReference type="ARBA" id="ARBA00004844"/>
    </source>
</evidence>
<dbReference type="PANTHER" id="PTHR11692:SF0">
    <property type="entry name" value="BIFUNCTIONAL PURINE BIOSYNTHESIS PROTEIN ATIC"/>
    <property type="match status" value="1"/>
</dbReference>
<dbReference type="Gene3D" id="3.40.140.20">
    <property type="match status" value="2"/>
</dbReference>
<dbReference type="CDD" id="cd01421">
    <property type="entry name" value="IMPCH"/>
    <property type="match status" value="1"/>
</dbReference>
<keyword evidence="6 8" id="KW-0378">Hydrolase</keyword>
<dbReference type="FunFam" id="3.40.50.1380:FF:000001">
    <property type="entry name" value="Bifunctional purine biosynthesis protein PurH"/>
    <property type="match status" value="1"/>
</dbReference>
<dbReference type="GO" id="GO:0006189">
    <property type="term" value="P:'de novo' IMP biosynthetic process"/>
    <property type="evidence" value="ECO:0007669"/>
    <property type="project" value="UniProtKB-UniRule"/>
</dbReference>
<dbReference type="EMBL" id="CACVAQ010000188">
    <property type="protein sequence ID" value="CAA6812583.1"/>
    <property type="molecule type" value="Genomic_DNA"/>
</dbReference>